<dbReference type="AlphaFoldDB" id="X1TTG0"/>
<name>X1TTG0_9ZZZZ</name>
<dbReference type="EMBL" id="BARW01019058">
    <property type="protein sequence ID" value="GAI90855.1"/>
    <property type="molecule type" value="Genomic_DNA"/>
</dbReference>
<accession>X1TTG0</accession>
<sequence>MKVLSYEFPIIYLNLEALKMAKPKKCKVCEFPFNPRATTQVVCSPNCAVELNKQRAKKKFNDETTRRKKALKTKSEYAEEAQAVFNRYVRLRDDEDPCISCGRYHTGQYHAKIKRLHKLIDIRGDQGANLDSEQHLEYIYL</sequence>
<organism evidence="1">
    <name type="scientific">marine sediment metagenome</name>
    <dbReference type="NCBI Taxonomy" id="412755"/>
    <lineage>
        <taxon>unclassified sequences</taxon>
        <taxon>metagenomes</taxon>
        <taxon>ecological metagenomes</taxon>
    </lineage>
</organism>
<proteinExistence type="predicted"/>
<feature type="non-terminal residue" evidence="1">
    <location>
        <position position="141"/>
    </location>
</feature>
<protein>
    <submittedName>
        <fullName evidence="1">Uncharacterized protein</fullName>
    </submittedName>
</protein>
<evidence type="ECO:0000313" key="1">
    <source>
        <dbReference type="EMBL" id="GAI90855.1"/>
    </source>
</evidence>
<dbReference type="InterPro" id="IPR008713">
    <property type="entry name" value="Phage_lambda_NinG"/>
</dbReference>
<dbReference type="Pfam" id="PF05766">
    <property type="entry name" value="NinG"/>
    <property type="match status" value="1"/>
</dbReference>
<comment type="caution">
    <text evidence="1">The sequence shown here is derived from an EMBL/GenBank/DDBJ whole genome shotgun (WGS) entry which is preliminary data.</text>
</comment>
<gene>
    <name evidence="1" type="ORF">S12H4_32492</name>
</gene>
<reference evidence="1" key="1">
    <citation type="journal article" date="2014" name="Front. Microbiol.">
        <title>High frequency of phylogenetically diverse reductive dehalogenase-homologous genes in deep subseafloor sedimentary metagenomes.</title>
        <authorList>
            <person name="Kawai M."/>
            <person name="Futagami T."/>
            <person name="Toyoda A."/>
            <person name="Takaki Y."/>
            <person name="Nishi S."/>
            <person name="Hori S."/>
            <person name="Arai W."/>
            <person name="Tsubouchi T."/>
            <person name="Morono Y."/>
            <person name="Uchiyama I."/>
            <person name="Ito T."/>
            <person name="Fujiyama A."/>
            <person name="Inagaki F."/>
            <person name="Takami H."/>
        </authorList>
    </citation>
    <scope>NUCLEOTIDE SEQUENCE</scope>
    <source>
        <strain evidence="1">Expedition CK06-06</strain>
    </source>
</reference>